<evidence type="ECO:0000256" key="1">
    <source>
        <dbReference type="SAM" id="SignalP"/>
    </source>
</evidence>
<feature type="signal peptide" evidence="1">
    <location>
        <begin position="1"/>
        <end position="27"/>
    </location>
</feature>
<accession>A0A090E9P6</accession>
<dbReference type="AlphaFoldDB" id="A0A090E9P6"/>
<sequence length="168" mass="17686">MTNHNLTGCLGGATAAIIMMMAGAATAEAVNPLAEKVRALDSRFEDVAVAKAEGYAPIPCASGLTGGAMGIHYVNAAYLKDDAVDVAKPEAVMYEPMADGTLKLIAVEYITAKGPASLEGHLFNFNTAPNRYGLGPFYELHVWAWKQNPTGAFADMNPNVSCDAMKGM</sequence>
<evidence type="ECO:0000313" key="4">
    <source>
        <dbReference type="Proteomes" id="UP000045285"/>
    </source>
</evidence>
<reference evidence="2 5" key="1">
    <citation type="submission" date="2014-08" db="EMBL/GenBank/DDBJ databases">
        <authorList>
            <person name="Moulin Lionel"/>
        </authorList>
    </citation>
    <scope>NUCLEOTIDE SEQUENCE [LARGE SCALE GENOMIC DNA]</scope>
</reference>
<keyword evidence="1" id="KW-0732">Signal</keyword>
<dbReference type="Proteomes" id="UP000046122">
    <property type="component" value="Unassembled WGS sequence"/>
</dbReference>
<feature type="chain" id="PRO_5010406318" evidence="1">
    <location>
        <begin position="28"/>
        <end position="168"/>
    </location>
</feature>
<protein>
    <submittedName>
        <fullName evidence="2">Uncharacterized protein</fullName>
    </submittedName>
</protein>
<keyword evidence="4" id="KW-1185">Reference proteome</keyword>
<organism evidence="2 4">
    <name type="scientific">Mesorhizobium plurifarium</name>
    <dbReference type="NCBI Taxonomy" id="69974"/>
    <lineage>
        <taxon>Bacteria</taxon>
        <taxon>Pseudomonadati</taxon>
        <taxon>Pseudomonadota</taxon>
        <taxon>Alphaproteobacteria</taxon>
        <taxon>Hyphomicrobiales</taxon>
        <taxon>Phyllobacteriaceae</taxon>
        <taxon>Mesorhizobium</taxon>
    </lineage>
</organism>
<reference evidence="4" key="2">
    <citation type="submission" date="2014-08" db="EMBL/GenBank/DDBJ databases">
        <authorList>
            <person name="Moulin L."/>
        </authorList>
    </citation>
    <scope>NUCLEOTIDE SEQUENCE [LARGE SCALE GENOMIC DNA]</scope>
</reference>
<evidence type="ECO:0000313" key="5">
    <source>
        <dbReference type="Proteomes" id="UP000046122"/>
    </source>
</evidence>
<dbReference type="EMBL" id="CCMZ01000034">
    <property type="protein sequence ID" value="CDX24101.1"/>
    <property type="molecule type" value="Genomic_DNA"/>
</dbReference>
<evidence type="ECO:0000313" key="3">
    <source>
        <dbReference type="EMBL" id="CDX49265.1"/>
    </source>
</evidence>
<gene>
    <name evidence="2" type="ORF">MPL3356_40697</name>
    <name evidence="3" type="ORF">MPL3365_10276</name>
</gene>
<proteinExistence type="predicted"/>
<dbReference type="Proteomes" id="UP000045285">
    <property type="component" value="Unassembled WGS sequence"/>
</dbReference>
<evidence type="ECO:0000313" key="2">
    <source>
        <dbReference type="EMBL" id="CDX24101.1"/>
    </source>
</evidence>
<dbReference type="EMBL" id="CCNE01000001">
    <property type="protein sequence ID" value="CDX49265.1"/>
    <property type="molecule type" value="Genomic_DNA"/>
</dbReference>
<name>A0A090E9P6_MESPL</name>
<dbReference type="STRING" id="69974.MPLDJ20_50037"/>